<keyword evidence="5" id="KW-0547">Nucleotide-binding</keyword>
<dbReference type="NCBIfam" id="NF008653">
    <property type="entry name" value="PRK11650.1"/>
    <property type="match status" value="1"/>
</dbReference>
<dbReference type="OrthoDB" id="9802264at2"/>
<evidence type="ECO:0000256" key="6">
    <source>
        <dbReference type="ARBA" id="ARBA00022840"/>
    </source>
</evidence>
<feature type="domain" description="ABC transporter" evidence="7">
    <location>
        <begin position="4"/>
        <end position="234"/>
    </location>
</feature>
<dbReference type="PANTHER" id="PTHR43875">
    <property type="entry name" value="MALTODEXTRIN IMPORT ATP-BINDING PROTEIN MSMX"/>
    <property type="match status" value="1"/>
</dbReference>
<evidence type="ECO:0000256" key="3">
    <source>
        <dbReference type="ARBA" id="ARBA00022448"/>
    </source>
</evidence>
<dbReference type="InterPro" id="IPR027417">
    <property type="entry name" value="P-loop_NTPase"/>
</dbReference>
<reference evidence="10" key="3">
    <citation type="submission" date="2023-05" db="EMBL/GenBank/DDBJ databases">
        <title>Complete genome sequence of Agrobacterium larrymoorei CFBP5477.</title>
        <authorList>
            <person name="Yen H.-C."/>
            <person name="Chou L."/>
            <person name="Lin Y.-C."/>
            <person name="Lai E.-M."/>
            <person name="Kuo C.-H."/>
        </authorList>
    </citation>
    <scope>NUCLEOTIDE SEQUENCE</scope>
    <source>
        <strain evidence="10">CFBP5477</strain>
    </source>
</reference>
<dbReference type="Proteomes" id="UP000298545">
    <property type="component" value="Chromosome linear"/>
</dbReference>
<dbReference type="AlphaFoldDB" id="A0A4D7E3S2"/>
<dbReference type="InterPro" id="IPR015855">
    <property type="entry name" value="ABC_transpr_MalK-like"/>
</dbReference>
<evidence type="ECO:0000256" key="2">
    <source>
        <dbReference type="ARBA" id="ARBA00005417"/>
    </source>
</evidence>
<dbReference type="Proteomes" id="UP000826513">
    <property type="component" value="Chromosome 2"/>
</dbReference>
<keyword evidence="3" id="KW-0813">Transport</keyword>
<dbReference type="Pfam" id="PF00005">
    <property type="entry name" value="ABC_tran"/>
    <property type="match status" value="1"/>
</dbReference>
<name>A0A4D7E3S2_9HYPH</name>
<dbReference type="EMBL" id="CP072168">
    <property type="protein sequence ID" value="QYA09096.1"/>
    <property type="molecule type" value="Genomic_DNA"/>
</dbReference>
<evidence type="ECO:0000313" key="10">
    <source>
        <dbReference type="EMBL" id="WHA43555.1"/>
    </source>
</evidence>
<dbReference type="GO" id="GO:0016887">
    <property type="term" value="F:ATP hydrolysis activity"/>
    <property type="evidence" value="ECO:0007669"/>
    <property type="project" value="InterPro"/>
</dbReference>
<dbReference type="Gene3D" id="2.40.50.100">
    <property type="match status" value="1"/>
</dbReference>
<evidence type="ECO:0000256" key="1">
    <source>
        <dbReference type="ARBA" id="ARBA00004417"/>
    </source>
</evidence>
<keyword evidence="12" id="KW-1185">Reference proteome</keyword>
<sequence>MGAVSLKHVSKSFGAVEIIKNVSVDIEEGEFCVLIGPSGSGKSTLLRIIAGLEPASGGSVHIGGRDVTDLPPKQRDIAMVFQSYALYPQMTVRENMSFALRLAKRPKDEIVRKTNEVAQILGLENLLDRLPKELSGGQRQRVAMGRAIVRNPSVFLFDEPLSNLDAKLRNQVRGEIRDLHRRWKTTSVYVTHDQVEAMTMGQKIVVLRDGRVEQAGTPLELYDSPKSLFVAGFIGTPAINVVSARLTGDHKSASLAGSQIQVPVSGNYADMTPEAVFIGIRPEHFEFVSSETIGSIPGTVHAVETTGSDTVVICDTPVGQISAASKTRTNLQIGETIALKADSQKALLFDTQSQLRLAPVH</sequence>
<dbReference type="InterPro" id="IPR003593">
    <property type="entry name" value="AAA+_ATPase"/>
</dbReference>
<gene>
    <name evidence="8" type="primary">ugpC</name>
    <name evidence="8" type="ORF">CFBP5473_16250</name>
    <name evidence="10" type="ORF">CFBP5477_020235</name>
    <name evidence="9" type="ORF">J5285_16985</name>
</gene>
<dbReference type="PROSITE" id="PS00211">
    <property type="entry name" value="ABC_TRANSPORTER_1"/>
    <property type="match status" value="1"/>
</dbReference>
<dbReference type="Gene3D" id="2.40.50.140">
    <property type="entry name" value="Nucleic acid-binding proteins"/>
    <property type="match status" value="1"/>
</dbReference>
<dbReference type="RefSeq" id="WP_027676288.1">
    <property type="nucleotide sequence ID" value="NZ_CP039692.1"/>
</dbReference>
<dbReference type="SMART" id="SM00382">
    <property type="entry name" value="AAA"/>
    <property type="match status" value="1"/>
</dbReference>
<reference evidence="9 12" key="2">
    <citation type="submission" date="2021-03" db="EMBL/GenBank/DDBJ databases">
        <title>Rapid diversification of plasmids in a genus of pathogenic and nitrogen fixing bacteria.</title>
        <authorList>
            <person name="Weisberg A.J."/>
            <person name="Miller M."/>
            <person name="Ream W."/>
            <person name="Grunwald N.J."/>
            <person name="Chang J.H."/>
        </authorList>
    </citation>
    <scope>NUCLEOTIDE SEQUENCE [LARGE SCALE GENOMIC DNA]</scope>
    <source>
        <strain evidence="9 12">AF3.44</strain>
    </source>
</reference>
<dbReference type="InterPro" id="IPR012340">
    <property type="entry name" value="NA-bd_OB-fold"/>
</dbReference>
<dbReference type="Pfam" id="PF08402">
    <property type="entry name" value="TOBE_2"/>
    <property type="match status" value="1"/>
</dbReference>
<evidence type="ECO:0000313" key="9">
    <source>
        <dbReference type="EMBL" id="QYA09096.1"/>
    </source>
</evidence>
<comment type="subcellular location">
    <subcellularLocation>
        <location evidence="1">Cell inner membrane</location>
        <topology evidence="1">Peripheral membrane protein</topology>
    </subcellularLocation>
</comment>
<evidence type="ECO:0000313" key="11">
    <source>
        <dbReference type="Proteomes" id="UP000298545"/>
    </source>
</evidence>
<evidence type="ECO:0000313" key="8">
    <source>
        <dbReference type="EMBL" id="QCI99550.1"/>
    </source>
</evidence>
<dbReference type="InterPro" id="IPR017871">
    <property type="entry name" value="ABC_transporter-like_CS"/>
</dbReference>
<dbReference type="CDD" id="cd03301">
    <property type="entry name" value="ABC_MalK_N"/>
    <property type="match status" value="1"/>
</dbReference>
<keyword evidence="4" id="KW-0997">Cell inner membrane</keyword>
<accession>A0A4D7E3S2</accession>
<dbReference type="InterPro" id="IPR003439">
    <property type="entry name" value="ABC_transporter-like_ATP-bd"/>
</dbReference>
<dbReference type="SUPFAM" id="SSF50331">
    <property type="entry name" value="MOP-like"/>
    <property type="match status" value="1"/>
</dbReference>
<dbReference type="SUPFAM" id="SSF52540">
    <property type="entry name" value="P-loop containing nucleoside triphosphate hydrolases"/>
    <property type="match status" value="1"/>
</dbReference>
<organism evidence="8 11">
    <name type="scientific">Agrobacterium larrymoorei</name>
    <dbReference type="NCBI Taxonomy" id="160699"/>
    <lineage>
        <taxon>Bacteria</taxon>
        <taxon>Pseudomonadati</taxon>
        <taxon>Pseudomonadota</taxon>
        <taxon>Alphaproteobacteria</taxon>
        <taxon>Hyphomicrobiales</taxon>
        <taxon>Rhizobiaceae</taxon>
        <taxon>Rhizobium/Agrobacterium group</taxon>
        <taxon>Agrobacterium</taxon>
    </lineage>
</organism>
<dbReference type="PANTHER" id="PTHR43875:SF10">
    <property type="entry name" value="BLL2173 PROTEIN"/>
    <property type="match status" value="1"/>
</dbReference>
<dbReference type="GO" id="GO:0005524">
    <property type="term" value="F:ATP binding"/>
    <property type="evidence" value="ECO:0007669"/>
    <property type="project" value="UniProtKB-KW"/>
</dbReference>
<dbReference type="InterPro" id="IPR047641">
    <property type="entry name" value="ABC_transpr_MalK/UgpC-like"/>
</dbReference>
<reference evidence="8 11" key="1">
    <citation type="submission" date="2019-04" db="EMBL/GenBank/DDBJ databases">
        <title>Complete genome sequence of Agrobacterium larrymoorei CFBP5473.</title>
        <authorList>
            <person name="Haryono M."/>
            <person name="Chou L."/>
            <person name="Lin Y.-C."/>
            <person name="Lai E.-M."/>
            <person name="Kuo C.-H."/>
        </authorList>
    </citation>
    <scope>NUCLEOTIDE SEQUENCE [LARGE SCALE GENOMIC DNA]</scope>
    <source>
        <strain evidence="8 11">CFBP5473</strain>
    </source>
</reference>
<dbReference type="EMBL" id="CP039692">
    <property type="protein sequence ID" value="QCI99550.1"/>
    <property type="molecule type" value="Genomic_DNA"/>
</dbReference>
<dbReference type="Proteomes" id="UP000298664">
    <property type="component" value="Chromosome Linear"/>
</dbReference>
<dbReference type="KEGG" id="alf:CFBP5473_16250"/>
<evidence type="ECO:0000259" key="7">
    <source>
        <dbReference type="PROSITE" id="PS50893"/>
    </source>
</evidence>
<dbReference type="GO" id="GO:0008643">
    <property type="term" value="P:carbohydrate transport"/>
    <property type="evidence" value="ECO:0007669"/>
    <property type="project" value="InterPro"/>
</dbReference>
<dbReference type="PROSITE" id="PS50893">
    <property type="entry name" value="ABC_TRANSPORTER_2"/>
    <property type="match status" value="1"/>
</dbReference>
<dbReference type="EMBL" id="CP124734">
    <property type="protein sequence ID" value="WHA43555.1"/>
    <property type="molecule type" value="Genomic_DNA"/>
</dbReference>
<keyword evidence="4" id="KW-0472">Membrane</keyword>
<dbReference type="InterPro" id="IPR013611">
    <property type="entry name" value="Transp-assoc_OB_typ2"/>
</dbReference>
<keyword evidence="4" id="KW-1003">Cell membrane</keyword>
<dbReference type="GO" id="GO:0140359">
    <property type="term" value="F:ABC-type transporter activity"/>
    <property type="evidence" value="ECO:0007669"/>
    <property type="project" value="InterPro"/>
</dbReference>
<evidence type="ECO:0000256" key="4">
    <source>
        <dbReference type="ARBA" id="ARBA00022519"/>
    </source>
</evidence>
<dbReference type="Gene3D" id="3.40.50.300">
    <property type="entry name" value="P-loop containing nucleotide triphosphate hydrolases"/>
    <property type="match status" value="1"/>
</dbReference>
<dbReference type="InterPro" id="IPR008995">
    <property type="entry name" value="Mo/tungstate-bd_C_term_dom"/>
</dbReference>
<evidence type="ECO:0000256" key="5">
    <source>
        <dbReference type="ARBA" id="ARBA00022741"/>
    </source>
</evidence>
<evidence type="ECO:0000313" key="12">
    <source>
        <dbReference type="Proteomes" id="UP000826513"/>
    </source>
</evidence>
<protein>
    <submittedName>
        <fullName evidence="8 9">sn-glycerol-3-phosphate ABC transporter ATP-binding protein UgpC</fullName>
    </submittedName>
</protein>
<dbReference type="FunFam" id="3.40.50.300:FF:000042">
    <property type="entry name" value="Maltose/maltodextrin ABC transporter, ATP-binding protein"/>
    <property type="match status" value="1"/>
</dbReference>
<dbReference type="STRING" id="1367849.GCA_000518585_03704"/>
<dbReference type="GO" id="GO:0055052">
    <property type="term" value="C:ATP-binding cassette (ABC) transporter complex, substrate-binding subunit-containing"/>
    <property type="evidence" value="ECO:0007669"/>
    <property type="project" value="TreeGrafter"/>
</dbReference>
<proteinExistence type="inferred from homology"/>
<keyword evidence="6 8" id="KW-0067">ATP-binding</keyword>
<comment type="similarity">
    <text evidence="2">Belongs to the ABC transporter superfamily.</text>
</comment>